<dbReference type="STRING" id="907348.TresaDRAFT_1945"/>
<keyword evidence="2" id="KW-1185">Reference proteome</keyword>
<sequence>MDSFCDAYVDLCAGMGQGEFAGWAGFSRDGMSDDEVRQFSAMRCVCADDIRSLFALSLARLSCDGTARAVCSVGLDFVTSEIPVRKLLPVLSELKSASGIEIEYVLSINSDSSAVMNEASVADAFSLLGSGLFRGVFFSGSPFIEKPSVFSRFIRSAFRHGQMTGIDMTHNARLSRAANCLIRDVRPCEVVASSLSDADFLISNIDFLSENNVAAVFTPDLFRRYGSELLNRIRYLHSCGVNVAFGSGRFLFHGISARLFCEEAAVRR</sequence>
<dbReference type="Proteomes" id="UP000003571">
    <property type="component" value="Unassembled WGS sequence"/>
</dbReference>
<name>H7EKP5_9SPIR</name>
<protein>
    <submittedName>
        <fullName evidence="1">Uncharacterized protein</fullName>
    </submittedName>
</protein>
<evidence type="ECO:0000313" key="2">
    <source>
        <dbReference type="Proteomes" id="UP000003571"/>
    </source>
</evidence>
<evidence type="ECO:0000313" key="1">
    <source>
        <dbReference type="EMBL" id="EIC01803.1"/>
    </source>
</evidence>
<dbReference type="SUPFAM" id="SSF51556">
    <property type="entry name" value="Metallo-dependent hydrolases"/>
    <property type="match status" value="1"/>
</dbReference>
<dbReference type="PATRIC" id="fig|907348.3.peg.1472"/>
<dbReference type="AlphaFoldDB" id="H7EKP5"/>
<dbReference type="InterPro" id="IPR032466">
    <property type="entry name" value="Metal_Hydrolase"/>
</dbReference>
<gene>
    <name evidence="1" type="ORF">TresaDRAFT_1945</name>
</gene>
<dbReference type="EMBL" id="AGRW01000046">
    <property type="protein sequence ID" value="EIC01803.1"/>
    <property type="molecule type" value="Genomic_DNA"/>
</dbReference>
<comment type="caution">
    <text evidence="1">The sequence shown here is derived from an EMBL/GenBank/DDBJ whole genome shotgun (WGS) entry which is preliminary data.</text>
</comment>
<dbReference type="RefSeq" id="WP_002704251.1">
    <property type="nucleotide sequence ID" value="NZ_AGRW01000046.1"/>
</dbReference>
<accession>H7EKP5</accession>
<organism evidence="1 2">
    <name type="scientific">Treponema saccharophilum DSM 2985</name>
    <dbReference type="NCBI Taxonomy" id="907348"/>
    <lineage>
        <taxon>Bacteria</taxon>
        <taxon>Pseudomonadati</taxon>
        <taxon>Spirochaetota</taxon>
        <taxon>Spirochaetia</taxon>
        <taxon>Spirochaetales</taxon>
        <taxon>Treponemataceae</taxon>
        <taxon>Treponema</taxon>
    </lineage>
</organism>
<reference evidence="1 2" key="1">
    <citation type="submission" date="2011-09" db="EMBL/GenBank/DDBJ databases">
        <title>The draft genome of Treponema saccharophilum DSM 2985.</title>
        <authorList>
            <consortium name="US DOE Joint Genome Institute (JGI-PGF)"/>
            <person name="Lucas S."/>
            <person name="Copeland A."/>
            <person name="Lapidus A."/>
            <person name="Glavina del Rio T."/>
            <person name="Dalin E."/>
            <person name="Tice H."/>
            <person name="Bruce D."/>
            <person name="Goodwin L."/>
            <person name="Pitluck S."/>
            <person name="Peters L."/>
            <person name="Kyrpides N."/>
            <person name="Mavromatis K."/>
            <person name="Ivanova N."/>
            <person name="Markowitz V."/>
            <person name="Cheng J.-F."/>
            <person name="Hugenholtz P."/>
            <person name="Woyke T."/>
            <person name="Wu D."/>
            <person name="Gronow S."/>
            <person name="Wellnitz S."/>
            <person name="Brambilla E."/>
            <person name="Klenk H.-P."/>
            <person name="Eisen J.A."/>
        </authorList>
    </citation>
    <scope>NUCLEOTIDE SEQUENCE [LARGE SCALE GENOMIC DNA]</scope>
    <source>
        <strain evidence="1 2">DSM 2985</strain>
    </source>
</reference>
<proteinExistence type="predicted"/>